<evidence type="ECO:0000313" key="1">
    <source>
        <dbReference type="EMBL" id="RGW42090.1"/>
    </source>
</evidence>
<proteinExistence type="predicted"/>
<dbReference type="AlphaFoldDB" id="A0AA92TXN1"/>
<comment type="caution">
    <text evidence="1">The sequence shown here is derived from an EMBL/GenBank/DDBJ whole genome shotgun (WGS) entry which is preliminary data.</text>
</comment>
<sequence length="96" mass="11254">MGISGLQVKSEEFQLIHGSAFRRSFVFDCKVNTSLRRFQIFPATFPLLFEIREETRGLRGKVWGKKRKNKRISLHNPKINLTFVAKLIFLKQTDNE</sequence>
<reference evidence="1 2" key="1">
    <citation type="submission" date="2018-08" db="EMBL/GenBank/DDBJ databases">
        <title>A genome reference for cultivated species of the human gut microbiota.</title>
        <authorList>
            <person name="Zou Y."/>
            <person name="Xue W."/>
            <person name="Luo G."/>
        </authorList>
    </citation>
    <scope>NUCLEOTIDE SEQUENCE [LARGE SCALE GENOMIC DNA]</scope>
    <source>
        <strain evidence="1 2">AF12-50</strain>
    </source>
</reference>
<organism evidence="1 2">
    <name type="scientific">Segatella copri</name>
    <dbReference type="NCBI Taxonomy" id="165179"/>
    <lineage>
        <taxon>Bacteria</taxon>
        <taxon>Pseudomonadati</taxon>
        <taxon>Bacteroidota</taxon>
        <taxon>Bacteroidia</taxon>
        <taxon>Bacteroidales</taxon>
        <taxon>Prevotellaceae</taxon>
        <taxon>Segatella</taxon>
    </lineage>
</organism>
<dbReference type="Proteomes" id="UP000283785">
    <property type="component" value="Unassembled WGS sequence"/>
</dbReference>
<dbReference type="EMBL" id="QSAG01000020">
    <property type="protein sequence ID" value="RGW42090.1"/>
    <property type="molecule type" value="Genomic_DNA"/>
</dbReference>
<evidence type="ECO:0000313" key="2">
    <source>
        <dbReference type="Proteomes" id="UP000283785"/>
    </source>
</evidence>
<gene>
    <name evidence="1" type="ORF">DWV76_10495</name>
</gene>
<protein>
    <submittedName>
        <fullName evidence="1">Uncharacterized protein</fullName>
    </submittedName>
</protein>
<name>A0AA92TXN1_9BACT</name>
<accession>A0AA92TXN1</accession>